<name>A0A4Q0I0Q4_9FIRM</name>
<evidence type="ECO:0000313" key="2">
    <source>
        <dbReference type="Proteomes" id="UP000289166"/>
    </source>
</evidence>
<proteinExistence type="predicted"/>
<dbReference type="RefSeq" id="WP_128706539.1">
    <property type="nucleotide sequence ID" value="NZ_RLII01000048.1"/>
</dbReference>
<sequence length="69" mass="8401">MKKIRVIARERIINPETRRVHTDTELMAFNGYYENVFQVDETYNETMFILELEEKYPELKGRSFQIIEL</sequence>
<dbReference type="Proteomes" id="UP000289166">
    <property type="component" value="Unassembled WGS sequence"/>
</dbReference>
<keyword evidence="2" id="KW-1185">Reference proteome</keyword>
<dbReference type="AlphaFoldDB" id="A0A4Q0I0Q4"/>
<organism evidence="1 2">
    <name type="scientific">Acetivibrio mesophilus</name>
    <dbReference type="NCBI Taxonomy" id="2487273"/>
    <lineage>
        <taxon>Bacteria</taxon>
        <taxon>Bacillati</taxon>
        <taxon>Bacillota</taxon>
        <taxon>Clostridia</taxon>
        <taxon>Eubacteriales</taxon>
        <taxon>Oscillospiraceae</taxon>
        <taxon>Acetivibrio</taxon>
    </lineage>
</organism>
<dbReference type="EMBL" id="RLII01000048">
    <property type="protein sequence ID" value="RXE57621.1"/>
    <property type="molecule type" value="Genomic_DNA"/>
</dbReference>
<comment type="caution">
    <text evidence="1">The sequence shown here is derived from an EMBL/GenBank/DDBJ whole genome shotgun (WGS) entry which is preliminary data.</text>
</comment>
<evidence type="ECO:0000313" key="1">
    <source>
        <dbReference type="EMBL" id="RXE57621.1"/>
    </source>
</evidence>
<gene>
    <name evidence="1" type="ORF">EFD62_16695</name>
</gene>
<reference evidence="2" key="1">
    <citation type="submission" date="2018-11" db="EMBL/GenBank/DDBJ databases">
        <title>Genome sequencing of a novel mesophilic and cellulolytic organism within the genus Hungateiclostridium.</title>
        <authorList>
            <person name="Rettenmaier R."/>
            <person name="Liebl W."/>
            <person name="Zverlov V."/>
        </authorList>
    </citation>
    <scope>NUCLEOTIDE SEQUENCE [LARGE SCALE GENOMIC DNA]</scope>
    <source>
        <strain evidence="2">N2K1</strain>
    </source>
</reference>
<accession>A0A4Q0I0Q4</accession>
<protein>
    <submittedName>
        <fullName evidence="1">Uncharacterized protein</fullName>
    </submittedName>
</protein>